<reference evidence="1" key="2">
    <citation type="journal article" date="2015" name="Fish Shellfish Immunol.">
        <title>Early steps in the European eel (Anguilla anguilla)-Vibrio vulnificus interaction in the gills: Role of the RtxA13 toxin.</title>
        <authorList>
            <person name="Callol A."/>
            <person name="Pajuelo D."/>
            <person name="Ebbesson L."/>
            <person name="Teles M."/>
            <person name="MacKenzie S."/>
            <person name="Amaro C."/>
        </authorList>
    </citation>
    <scope>NUCLEOTIDE SEQUENCE</scope>
</reference>
<dbReference type="EMBL" id="GBXM01091142">
    <property type="protein sequence ID" value="JAH17435.1"/>
    <property type="molecule type" value="Transcribed_RNA"/>
</dbReference>
<dbReference type="AlphaFoldDB" id="A0A0E9QMC6"/>
<accession>A0A0E9QMC6</accession>
<sequence>MAAMETPQDFYYCWYN</sequence>
<evidence type="ECO:0000313" key="1">
    <source>
        <dbReference type="EMBL" id="JAH17435.1"/>
    </source>
</evidence>
<proteinExistence type="predicted"/>
<reference evidence="1" key="1">
    <citation type="submission" date="2014-11" db="EMBL/GenBank/DDBJ databases">
        <authorList>
            <person name="Amaro Gonzalez C."/>
        </authorList>
    </citation>
    <scope>NUCLEOTIDE SEQUENCE</scope>
</reference>
<protein>
    <submittedName>
        <fullName evidence="1">Uncharacterized protein</fullName>
    </submittedName>
</protein>
<organism evidence="1">
    <name type="scientific">Anguilla anguilla</name>
    <name type="common">European freshwater eel</name>
    <name type="synonym">Muraena anguilla</name>
    <dbReference type="NCBI Taxonomy" id="7936"/>
    <lineage>
        <taxon>Eukaryota</taxon>
        <taxon>Metazoa</taxon>
        <taxon>Chordata</taxon>
        <taxon>Craniata</taxon>
        <taxon>Vertebrata</taxon>
        <taxon>Euteleostomi</taxon>
        <taxon>Actinopterygii</taxon>
        <taxon>Neopterygii</taxon>
        <taxon>Teleostei</taxon>
        <taxon>Anguilliformes</taxon>
        <taxon>Anguillidae</taxon>
        <taxon>Anguilla</taxon>
    </lineage>
</organism>
<name>A0A0E9QMC6_ANGAN</name>